<feature type="region of interest" description="Disordered" evidence="1">
    <location>
        <begin position="1"/>
        <end position="42"/>
    </location>
</feature>
<evidence type="ECO:0000313" key="3">
    <source>
        <dbReference type="Proteomes" id="UP001224477"/>
    </source>
</evidence>
<keyword evidence="3" id="KW-1185">Reference proteome</keyword>
<name>A0ABU1D1N0_9PSED</name>
<gene>
    <name evidence="2" type="ORF">RCO22_31400</name>
</gene>
<feature type="non-terminal residue" evidence="2">
    <location>
        <position position="1"/>
    </location>
</feature>
<evidence type="ECO:0000313" key="2">
    <source>
        <dbReference type="EMBL" id="MDR0193458.1"/>
    </source>
</evidence>
<protein>
    <submittedName>
        <fullName evidence="2">Uncharacterized protein</fullName>
    </submittedName>
</protein>
<organism evidence="2 3">
    <name type="scientific">Pseudomonas yamanorum</name>
    <dbReference type="NCBI Taxonomy" id="515393"/>
    <lineage>
        <taxon>Bacteria</taxon>
        <taxon>Pseudomonadati</taxon>
        <taxon>Pseudomonadota</taxon>
        <taxon>Gammaproteobacteria</taxon>
        <taxon>Pseudomonadales</taxon>
        <taxon>Pseudomonadaceae</taxon>
        <taxon>Pseudomonas</taxon>
    </lineage>
</organism>
<sequence>GLPAPQYLRSASGLLGQSDQNQKQKQKHSGLPAGLSVKSKSKIQSENRSAFLWERACSRKT</sequence>
<dbReference type="EMBL" id="JAVGXC010000098">
    <property type="protein sequence ID" value="MDR0193458.1"/>
    <property type="molecule type" value="Genomic_DNA"/>
</dbReference>
<evidence type="ECO:0000256" key="1">
    <source>
        <dbReference type="SAM" id="MobiDB-lite"/>
    </source>
</evidence>
<comment type="caution">
    <text evidence="2">The sequence shown here is derived from an EMBL/GenBank/DDBJ whole genome shotgun (WGS) entry which is preliminary data.</text>
</comment>
<reference evidence="2 3" key="1">
    <citation type="journal article" date="2023" name="Microbiol. Resour. Announc.">
        <title>Whole-genome sequence of Pseudomonas yamanorum OLsAu1 isolated from the edible ectomycorrhizal mushroom Lactarius sp. section Deliciosi.</title>
        <authorList>
            <person name="Ramirez-Mendoza R."/>
            <person name="Angeles-Argaiz R.E."/>
            <person name="Hernandez-Oaxaca D."/>
            <person name="Aguirre-Beltran L."/>
            <person name="Almaraz-Suarez J."/>
            <person name="Perez-Moreno J."/>
        </authorList>
    </citation>
    <scope>NUCLEOTIDE SEQUENCE [LARGE SCALE GENOMIC DNA]</scope>
    <source>
        <strain evidence="2 3">OLsAu1</strain>
    </source>
</reference>
<accession>A0ABU1D1N0</accession>
<dbReference type="RefSeq" id="WP_309255993.1">
    <property type="nucleotide sequence ID" value="NZ_JAVGXC010000098.1"/>
</dbReference>
<dbReference type="Proteomes" id="UP001224477">
    <property type="component" value="Unassembled WGS sequence"/>
</dbReference>
<proteinExistence type="predicted"/>